<dbReference type="PIRSF" id="PIRSF018266">
    <property type="entry name" value="FecR"/>
    <property type="match status" value="1"/>
</dbReference>
<evidence type="ECO:0000256" key="1">
    <source>
        <dbReference type="SAM" id="Phobius"/>
    </source>
</evidence>
<gene>
    <name evidence="4" type="ORF">SAMN05660862_3185</name>
</gene>
<dbReference type="OrthoDB" id="649666at2"/>
<organism evidence="4 5">
    <name type="scientific">Sphingobacterium psychroaquaticum</name>
    <dbReference type="NCBI Taxonomy" id="561061"/>
    <lineage>
        <taxon>Bacteria</taxon>
        <taxon>Pseudomonadati</taxon>
        <taxon>Bacteroidota</taxon>
        <taxon>Sphingobacteriia</taxon>
        <taxon>Sphingobacteriales</taxon>
        <taxon>Sphingobacteriaceae</taxon>
        <taxon>Sphingobacterium</taxon>
    </lineage>
</organism>
<dbReference type="PANTHER" id="PTHR30273:SF2">
    <property type="entry name" value="PROTEIN FECR"/>
    <property type="match status" value="1"/>
</dbReference>
<name>A0A1X7KSQ8_9SPHI</name>
<proteinExistence type="predicted"/>
<feature type="domain" description="Protein FecR C-terminal" evidence="3">
    <location>
        <begin position="313"/>
        <end position="382"/>
    </location>
</feature>
<dbReference type="InterPro" id="IPR012373">
    <property type="entry name" value="Ferrdict_sens_TM"/>
</dbReference>
<dbReference type="AlphaFoldDB" id="A0A1X7KSQ8"/>
<evidence type="ECO:0000313" key="5">
    <source>
        <dbReference type="Proteomes" id="UP000192980"/>
    </source>
</evidence>
<dbReference type="EMBL" id="FXAU01000006">
    <property type="protein sequence ID" value="SMG44557.1"/>
    <property type="molecule type" value="Genomic_DNA"/>
</dbReference>
<dbReference type="Proteomes" id="UP000192980">
    <property type="component" value="Unassembled WGS sequence"/>
</dbReference>
<dbReference type="Pfam" id="PF16344">
    <property type="entry name" value="FecR_C"/>
    <property type="match status" value="1"/>
</dbReference>
<feature type="transmembrane region" description="Helical" evidence="1">
    <location>
        <begin position="85"/>
        <end position="106"/>
    </location>
</feature>
<dbReference type="Gene3D" id="3.55.50.30">
    <property type="match status" value="1"/>
</dbReference>
<dbReference type="Pfam" id="PF04773">
    <property type="entry name" value="FecR"/>
    <property type="match status" value="1"/>
</dbReference>
<dbReference type="InterPro" id="IPR006860">
    <property type="entry name" value="FecR"/>
</dbReference>
<dbReference type="InterPro" id="IPR032508">
    <property type="entry name" value="FecR_C"/>
</dbReference>
<accession>A0A1X7KSQ8</accession>
<protein>
    <submittedName>
        <fullName evidence="4">FecR family protein</fullName>
    </submittedName>
</protein>
<dbReference type="STRING" id="561061.SAMN05660862_3185"/>
<keyword evidence="5" id="KW-1185">Reference proteome</keyword>
<evidence type="ECO:0000259" key="2">
    <source>
        <dbReference type="Pfam" id="PF04773"/>
    </source>
</evidence>
<keyword evidence="1" id="KW-0472">Membrane</keyword>
<dbReference type="FunFam" id="2.60.120.1440:FF:000001">
    <property type="entry name" value="Putative anti-sigma factor"/>
    <property type="match status" value="1"/>
</dbReference>
<reference evidence="4 5" key="1">
    <citation type="submission" date="2017-04" db="EMBL/GenBank/DDBJ databases">
        <authorList>
            <person name="Afonso C.L."/>
            <person name="Miller P.J."/>
            <person name="Scott M.A."/>
            <person name="Spackman E."/>
            <person name="Goraichik I."/>
            <person name="Dimitrov K.M."/>
            <person name="Suarez D.L."/>
            <person name="Swayne D.E."/>
        </authorList>
    </citation>
    <scope>NUCLEOTIDE SEQUENCE [LARGE SCALE GENOMIC DNA]</scope>
    <source>
        <strain evidence="4 5">DSM 22418</strain>
    </source>
</reference>
<keyword evidence="1" id="KW-0812">Transmembrane</keyword>
<evidence type="ECO:0000259" key="3">
    <source>
        <dbReference type="Pfam" id="PF16344"/>
    </source>
</evidence>
<dbReference type="RefSeq" id="WP_085473881.1">
    <property type="nucleotide sequence ID" value="NZ_FXAU01000006.1"/>
</dbReference>
<dbReference type="Gene3D" id="2.60.120.1440">
    <property type="match status" value="1"/>
</dbReference>
<keyword evidence="1" id="KW-1133">Transmembrane helix</keyword>
<dbReference type="PANTHER" id="PTHR30273">
    <property type="entry name" value="PERIPLASMIC SIGNAL SENSOR AND SIGMA FACTOR ACTIVATOR FECR-RELATED"/>
    <property type="match status" value="1"/>
</dbReference>
<sequence>MEDKAHINNLFKKYLDGSVSEAELDELLRYFHLTDHSEVLHELILQELDQEPDADATVVAAMGDQIAKKLFQQTKPSNNFQFKRWLAYAAAALLFGAIGFGTYRYLNTEGTTSSPQVVHENIIQPGGNRATITLDNGQVVVLREDQEGIVNKGDALFYADGSPVEGLGEVQQVRLTTPRAGQYTVTLHDGTKVWLNAASELIYPLHFDSRERHVQVDGEAYFEVAHNPLQPFVVKTQKQQIHVLGTRFNVHAYTDEAMQHTTLEQGAVEIQSPNNPTSLRLKPGQQAFTTGTEALALRTVDPQEYISWKDGIIMLNSYDLPEILRQLERWYDVEFSDLPAGITSDRVFGMIQRDVPLNDVLQTLKDNYNTIQFKINGRRIMVSKR</sequence>
<feature type="domain" description="FecR protein" evidence="2">
    <location>
        <begin position="174"/>
        <end position="269"/>
    </location>
</feature>
<dbReference type="GO" id="GO:0016989">
    <property type="term" value="F:sigma factor antagonist activity"/>
    <property type="evidence" value="ECO:0007669"/>
    <property type="project" value="TreeGrafter"/>
</dbReference>
<evidence type="ECO:0000313" key="4">
    <source>
        <dbReference type="EMBL" id="SMG44557.1"/>
    </source>
</evidence>